<name>A0A5B0Q3K9_PUCGR</name>
<feature type="compositionally biased region" description="Polar residues" evidence="1">
    <location>
        <begin position="27"/>
        <end position="38"/>
    </location>
</feature>
<feature type="region of interest" description="Disordered" evidence="1">
    <location>
        <begin position="1"/>
        <end position="42"/>
    </location>
</feature>
<evidence type="ECO:0000256" key="1">
    <source>
        <dbReference type="SAM" id="MobiDB-lite"/>
    </source>
</evidence>
<protein>
    <submittedName>
        <fullName evidence="2">Uncharacterized protein</fullName>
    </submittedName>
</protein>
<accession>A0A5B0Q3K9</accession>
<dbReference type="Proteomes" id="UP000325313">
    <property type="component" value="Unassembled WGS sequence"/>
</dbReference>
<feature type="compositionally biased region" description="Basic and acidic residues" evidence="1">
    <location>
        <begin position="1"/>
        <end position="10"/>
    </location>
</feature>
<dbReference type="AlphaFoldDB" id="A0A5B0Q3K9"/>
<organism evidence="2 3">
    <name type="scientific">Puccinia graminis f. sp. tritici</name>
    <dbReference type="NCBI Taxonomy" id="56615"/>
    <lineage>
        <taxon>Eukaryota</taxon>
        <taxon>Fungi</taxon>
        <taxon>Dikarya</taxon>
        <taxon>Basidiomycota</taxon>
        <taxon>Pucciniomycotina</taxon>
        <taxon>Pucciniomycetes</taxon>
        <taxon>Pucciniales</taxon>
        <taxon>Pucciniaceae</taxon>
        <taxon>Puccinia</taxon>
    </lineage>
</organism>
<evidence type="ECO:0000313" key="2">
    <source>
        <dbReference type="EMBL" id="KAA1107766.1"/>
    </source>
</evidence>
<proteinExistence type="predicted"/>
<reference evidence="2 3" key="1">
    <citation type="submission" date="2019-05" db="EMBL/GenBank/DDBJ databases">
        <title>Emergence of the Ug99 lineage of the wheat stem rust pathogen through somatic hybridization.</title>
        <authorList>
            <person name="Li F."/>
            <person name="Upadhyaya N.M."/>
            <person name="Sperschneider J."/>
            <person name="Matny O."/>
            <person name="Nguyen-Phuc H."/>
            <person name="Mago R."/>
            <person name="Raley C."/>
            <person name="Miller M.E."/>
            <person name="Silverstein K.A.T."/>
            <person name="Henningsen E."/>
            <person name="Hirsch C.D."/>
            <person name="Visser B."/>
            <person name="Pretorius Z.A."/>
            <person name="Steffenson B.J."/>
            <person name="Schwessinger B."/>
            <person name="Dodds P.N."/>
            <person name="Figueroa M."/>
        </authorList>
    </citation>
    <scope>NUCLEOTIDE SEQUENCE [LARGE SCALE GENOMIC DNA]</scope>
    <source>
        <strain evidence="2 3">Ug99</strain>
    </source>
</reference>
<comment type="caution">
    <text evidence="2">The sequence shown here is derived from an EMBL/GenBank/DDBJ whole genome shotgun (WGS) entry which is preliminary data.</text>
</comment>
<dbReference type="EMBL" id="VDEP01000307">
    <property type="protein sequence ID" value="KAA1107766.1"/>
    <property type="molecule type" value="Genomic_DNA"/>
</dbReference>
<gene>
    <name evidence="2" type="ORF">PGTUg99_015293</name>
</gene>
<evidence type="ECO:0000313" key="3">
    <source>
        <dbReference type="Proteomes" id="UP000325313"/>
    </source>
</evidence>
<sequence length="72" mass="8172">MDYHHQDHTKSIFLAAMTNKKPRPPQAKNSAPSISQSDLEAKSRFLHHTDDEHSDFISFAKRSCLSTAVQYA</sequence>